<evidence type="ECO:0000313" key="2">
    <source>
        <dbReference type="EMBL" id="GLD55520.1"/>
    </source>
</evidence>
<organism evidence="2 3">
    <name type="scientific">Lates japonicus</name>
    <name type="common">Japanese lates</name>
    <dbReference type="NCBI Taxonomy" id="270547"/>
    <lineage>
        <taxon>Eukaryota</taxon>
        <taxon>Metazoa</taxon>
        <taxon>Chordata</taxon>
        <taxon>Craniata</taxon>
        <taxon>Vertebrata</taxon>
        <taxon>Euteleostomi</taxon>
        <taxon>Actinopterygii</taxon>
        <taxon>Neopterygii</taxon>
        <taxon>Teleostei</taxon>
        <taxon>Neoteleostei</taxon>
        <taxon>Acanthomorphata</taxon>
        <taxon>Carangaria</taxon>
        <taxon>Carangaria incertae sedis</taxon>
        <taxon>Centropomidae</taxon>
        <taxon>Lates</taxon>
    </lineage>
</organism>
<protein>
    <submittedName>
        <fullName evidence="2">Basic proline-rich protein-like protein</fullName>
    </submittedName>
</protein>
<keyword evidence="3" id="KW-1185">Reference proteome</keyword>
<sequence>MIGRADHDCVYAAYERHATSQLSLWEAHATRLDRCTAQSNPHLPLSLDGVTPGRAGRLTPEASPSARPAWNFAGEIQAARARPESPPPTAVTPRSPPPPPSTRVKSDTAHENPRPGDARAGHDEGPARRAALAPGGGERRTGDCSPAASSPAPAAPQPD</sequence>
<proteinExistence type="predicted"/>
<comment type="caution">
    <text evidence="2">The sequence shown here is derived from an EMBL/GenBank/DDBJ whole genome shotgun (WGS) entry which is preliminary data.</text>
</comment>
<feature type="region of interest" description="Disordered" evidence="1">
    <location>
        <begin position="39"/>
        <end position="159"/>
    </location>
</feature>
<reference evidence="2" key="1">
    <citation type="submission" date="2022-08" db="EMBL/GenBank/DDBJ databases">
        <title>Genome sequencing of akame (Lates japonicus).</title>
        <authorList>
            <person name="Hashiguchi Y."/>
            <person name="Takahashi H."/>
        </authorList>
    </citation>
    <scope>NUCLEOTIDE SEQUENCE</scope>
    <source>
        <strain evidence="2">Kochi</strain>
    </source>
</reference>
<dbReference type="Proteomes" id="UP001279410">
    <property type="component" value="Unassembled WGS sequence"/>
</dbReference>
<evidence type="ECO:0000313" key="3">
    <source>
        <dbReference type="Proteomes" id="UP001279410"/>
    </source>
</evidence>
<dbReference type="AlphaFoldDB" id="A0AAD3ML56"/>
<feature type="compositionally biased region" description="Basic and acidic residues" evidence="1">
    <location>
        <begin position="104"/>
        <end position="127"/>
    </location>
</feature>
<dbReference type="EMBL" id="BRZM01004207">
    <property type="protein sequence ID" value="GLD55520.1"/>
    <property type="molecule type" value="Genomic_DNA"/>
</dbReference>
<name>A0AAD3ML56_LATJO</name>
<feature type="compositionally biased region" description="Pro residues" evidence="1">
    <location>
        <begin position="84"/>
        <end position="101"/>
    </location>
</feature>
<gene>
    <name evidence="2" type="ORF">AKAME5_002856600</name>
</gene>
<accession>A0AAD3ML56</accession>
<evidence type="ECO:0000256" key="1">
    <source>
        <dbReference type="SAM" id="MobiDB-lite"/>
    </source>
</evidence>